<dbReference type="OrthoDB" id="84933at2157"/>
<dbReference type="SUPFAM" id="SSF55257">
    <property type="entry name" value="RBP11-like subunits of RNA polymerase"/>
    <property type="match status" value="1"/>
</dbReference>
<dbReference type="InterPro" id="IPR036643">
    <property type="entry name" value="RNApol_insert_sf"/>
</dbReference>
<dbReference type="SUPFAM" id="SSF56553">
    <property type="entry name" value="Insert subdomain of RNA polymerase alpha subunit"/>
    <property type="match status" value="1"/>
</dbReference>
<evidence type="ECO:0000259" key="6">
    <source>
        <dbReference type="SMART" id="SM00662"/>
    </source>
</evidence>
<dbReference type="Pfam" id="PF01000">
    <property type="entry name" value="RNA_pol_A_bac"/>
    <property type="match status" value="1"/>
</dbReference>
<proteinExistence type="inferred from homology"/>
<dbReference type="Gene3D" id="3.30.1360.10">
    <property type="entry name" value="RNA polymerase, RBP11-like subunit"/>
    <property type="match status" value="1"/>
</dbReference>
<comment type="subcellular location">
    <subcellularLocation>
        <location evidence="5">Cytoplasm</location>
    </subcellularLocation>
</comment>
<dbReference type="GO" id="GO:0006351">
    <property type="term" value="P:DNA-templated transcription"/>
    <property type="evidence" value="ECO:0007669"/>
    <property type="project" value="UniProtKB-UniRule"/>
</dbReference>
<dbReference type="GO" id="GO:0046983">
    <property type="term" value="F:protein dimerization activity"/>
    <property type="evidence" value="ECO:0007669"/>
    <property type="project" value="InterPro"/>
</dbReference>
<feature type="domain" description="DNA-directed RNA polymerase RpoA/D/Rpb3-type" evidence="6">
    <location>
        <begin position="11"/>
        <end position="267"/>
    </location>
</feature>
<dbReference type="Proteomes" id="UP000192050">
    <property type="component" value="Chromosome"/>
</dbReference>
<keyword evidence="1 5" id="KW-0240">DNA-directed RNA polymerase</keyword>
<keyword evidence="5" id="KW-0548">Nucleotidyltransferase</keyword>
<comment type="caution">
    <text evidence="5">Lacks conserved residue(s) required for the propagation of feature annotation.</text>
</comment>
<dbReference type="NCBIfam" id="NF001988">
    <property type="entry name" value="PRK00783.1"/>
    <property type="match status" value="1"/>
</dbReference>
<sequence length="270" mass="30332">MMKILELKDNFIRFSIDGITPAIANSIRRTLINDIPKLAIENVIYHHGEIRDADGNVYDSSLPLFDEILASRIGLIPLKTDLSMNFRDECSCGGKGCDLCTVTYSINKLGPGMVYSSDIMPVNNPELTVTDPLIPIVELKKNQAMLVTCEAILGRGKEHAKWQATSGVSYKYHRNFHVNKAALDNWQFYKDTCPKSVLSENDTTILFTDDIPCSYLSQLMERDGVVVEEDSTKFIFKFETDGSLKASDVLSYALHRLENRFTALMESLSD</sequence>
<keyword evidence="2 5" id="KW-0963">Cytoplasm</keyword>
<dbReference type="Gene3D" id="3.30.70.3110">
    <property type="match status" value="1"/>
</dbReference>
<dbReference type="GO" id="GO:0000428">
    <property type="term" value="C:DNA-directed RNA polymerase complex"/>
    <property type="evidence" value="ECO:0007669"/>
    <property type="project" value="UniProtKB-KW"/>
</dbReference>
<keyword evidence="3 5" id="KW-0804">Transcription</keyword>
<dbReference type="EC" id="2.7.7.6" evidence="5"/>
<evidence type="ECO:0000256" key="3">
    <source>
        <dbReference type="ARBA" id="ARBA00023163"/>
    </source>
</evidence>
<dbReference type="STRING" id="74969.FAD_0263"/>
<dbReference type="GO" id="GO:0005737">
    <property type="term" value="C:cytoplasm"/>
    <property type="evidence" value="ECO:0007669"/>
    <property type="project" value="UniProtKB-SubCell"/>
</dbReference>
<comment type="similarity">
    <text evidence="4 5">Belongs to the archaeal Rpo3/eukaryotic RPB3 RNA polymerase subunit family.</text>
</comment>
<comment type="catalytic activity">
    <reaction evidence="5">
        <text>RNA(n) + a ribonucleoside 5'-triphosphate = RNA(n+1) + diphosphate</text>
        <dbReference type="Rhea" id="RHEA:21248"/>
        <dbReference type="Rhea" id="RHEA-COMP:14527"/>
        <dbReference type="Rhea" id="RHEA-COMP:17342"/>
        <dbReference type="ChEBI" id="CHEBI:33019"/>
        <dbReference type="ChEBI" id="CHEBI:61557"/>
        <dbReference type="ChEBI" id="CHEBI:140395"/>
        <dbReference type="EC" id="2.7.7.6"/>
    </reaction>
</comment>
<dbReference type="SMART" id="SM00662">
    <property type="entry name" value="RPOLD"/>
    <property type="match status" value="1"/>
</dbReference>
<dbReference type="EMBL" id="CP015363">
    <property type="protein sequence ID" value="ARD84185.1"/>
    <property type="molecule type" value="Genomic_DNA"/>
</dbReference>
<evidence type="ECO:0000313" key="8">
    <source>
        <dbReference type="Proteomes" id="UP000192050"/>
    </source>
</evidence>
<dbReference type="PANTHER" id="PTHR11800:SF2">
    <property type="entry name" value="DNA-DIRECTED RNA POLYMERASE II SUBUNIT RPB3"/>
    <property type="match status" value="1"/>
</dbReference>
<name>A0A1V0N261_9ARCH</name>
<organism evidence="7 8">
    <name type="scientific">Ferroplasma acidiphilum</name>
    <dbReference type="NCBI Taxonomy" id="74969"/>
    <lineage>
        <taxon>Archaea</taxon>
        <taxon>Methanobacteriati</taxon>
        <taxon>Thermoplasmatota</taxon>
        <taxon>Thermoplasmata</taxon>
        <taxon>Thermoplasmatales</taxon>
        <taxon>Ferroplasmaceae</taxon>
        <taxon>Ferroplasma</taxon>
    </lineage>
</organism>
<dbReference type="GeneID" id="16025430"/>
<dbReference type="InterPro" id="IPR011263">
    <property type="entry name" value="DNA-dir_RNA_pol_RpoA/D/Rpb3"/>
</dbReference>
<dbReference type="InterPro" id="IPR011262">
    <property type="entry name" value="DNA-dir_RNA_pol_insert"/>
</dbReference>
<keyword evidence="5" id="KW-0808">Transferase</keyword>
<dbReference type="GO" id="GO:0003899">
    <property type="term" value="F:DNA-directed RNA polymerase activity"/>
    <property type="evidence" value="ECO:0007669"/>
    <property type="project" value="UniProtKB-UniRule"/>
</dbReference>
<dbReference type="Pfam" id="PF01193">
    <property type="entry name" value="RNA_pol_L"/>
    <property type="match status" value="1"/>
</dbReference>
<keyword evidence="8" id="KW-1185">Reference proteome</keyword>
<dbReference type="AlphaFoldDB" id="A0A1V0N261"/>
<evidence type="ECO:0000256" key="1">
    <source>
        <dbReference type="ARBA" id="ARBA00022478"/>
    </source>
</evidence>
<dbReference type="PANTHER" id="PTHR11800">
    <property type="entry name" value="DNA-DIRECTED RNA POLYMERASE"/>
    <property type="match status" value="1"/>
</dbReference>
<evidence type="ECO:0000256" key="5">
    <source>
        <dbReference type="HAMAP-Rule" id="MF_00320"/>
    </source>
</evidence>
<dbReference type="InterPro" id="IPR022842">
    <property type="entry name" value="RNAP_Rpo3/Rpb3/RPAC1"/>
</dbReference>
<reference evidence="7 8" key="1">
    <citation type="submission" date="2011-10" db="EMBL/GenBank/DDBJ databases">
        <title>Metabolic and evolutionary patterns in the extreme acidophile Ferroplasma acidiphilum.</title>
        <authorList>
            <person name="Golyshina O.V."/>
            <person name="Kozyavkin S.A."/>
            <person name="Tatusov R.L."/>
            <person name="Slesarev A.I."/>
            <person name="Golyshin P.N."/>
        </authorList>
    </citation>
    <scope>NUCLEOTIDE SEQUENCE [LARGE SCALE GENOMIC DNA]</scope>
    <source>
        <strain evidence="8">Y</strain>
    </source>
</reference>
<accession>A0A1V0N261</accession>
<protein>
    <recommendedName>
        <fullName evidence="5">DNA-directed RNA polymerase subunit Rpo3</fullName>
        <ecNumber evidence="5">2.7.7.6</ecNumber>
    </recommendedName>
    <alternativeName>
        <fullName evidence="5">DNA-directed RNA polymerase subunit D</fullName>
    </alternativeName>
</protein>
<evidence type="ECO:0000313" key="7">
    <source>
        <dbReference type="EMBL" id="ARD84185.1"/>
    </source>
</evidence>
<comment type="subunit">
    <text evidence="5">Part of the RNA polymerase complex.</text>
</comment>
<dbReference type="GO" id="GO:0003677">
    <property type="term" value="F:DNA binding"/>
    <property type="evidence" value="ECO:0007669"/>
    <property type="project" value="UniProtKB-UniRule"/>
</dbReference>
<dbReference type="KEGG" id="fai:FAD_0263"/>
<dbReference type="InterPro" id="IPR050518">
    <property type="entry name" value="Rpo3/RPB3_RNA_Pol_subunit"/>
</dbReference>
<evidence type="ECO:0000256" key="2">
    <source>
        <dbReference type="ARBA" id="ARBA00022490"/>
    </source>
</evidence>
<evidence type="ECO:0000256" key="4">
    <source>
        <dbReference type="ARBA" id="ARBA00025804"/>
    </source>
</evidence>
<dbReference type="InterPro" id="IPR036603">
    <property type="entry name" value="RBP11-like"/>
</dbReference>
<gene>
    <name evidence="5" type="primary">rpo3</name>
    <name evidence="5" type="synonym">rpoD</name>
    <name evidence="7" type="ORF">FAD_0263</name>
</gene>
<comment type="function">
    <text evidence="5">DNA-dependent RNA polymerase (RNAP) catalyzes the transcription of DNA into RNA using the four ribonucleoside triphosphates as substrates.</text>
</comment>
<dbReference type="RefSeq" id="WP_019841629.1">
    <property type="nucleotide sequence ID" value="NZ_CP015363.1"/>
</dbReference>
<dbReference type="HAMAP" id="MF_00320">
    <property type="entry name" value="RNApol_arch_Rpo3"/>
    <property type="match status" value="1"/>
</dbReference>
<dbReference type="Gene3D" id="2.170.120.12">
    <property type="entry name" value="DNA-directed RNA polymerase, insert domain"/>
    <property type="match status" value="1"/>
</dbReference>